<dbReference type="InterPro" id="IPR021799">
    <property type="entry name" value="PIN-like_prokaryotic"/>
</dbReference>
<gene>
    <name evidence="1" type="ORF">ENI35_01365</name>
</gene>
<protein>
    <submittedName>
        <fullName evidence="1">DUF3368 domain-containing protein</fullName>
    </submittedName>
</protein>
<name>A0A7C1VZ61_DESA2</name>
<comment type="caution">
    <text evidence="1">The sequence shown here is derived from an EMBL/GenBank/DDBJ whole genome shotgun (WGS) entry which is preliminary data.</text>
</comment>
<reference evidence="1" key="1">
    <citation type="journal article" date="2020" name="mSystems">
        <title>Genome- and Community-Level Interaction Insights into Carbon Utilization and Element Cycling Functions of Hydrothermarchaeota in Hydrothermal Sediment.</title>
        <authorList>
            <person name="Zhou Z."/>
            <person name="Liu Y."/>
            <person name="Xu W."/>
            <person name="Pan J."/>
            <person name="Luo Z.H."/>
            <person name="Li M."/>
        </authorList>
    </citation>
    <scope>NUCLEOTIDE SEQUENCE [LARGE SCALE GENOMIC DNA]</scope>
    <source>
        <strain evidence="1">HyVt-389</strain>
    </source>
</reference>
<proteinExistence type="predicted"/>
<dbReference type="Pfam" id="PF11848">
    <property type="entry name" value="DUF3368"/>
    <property type="match status" value="1"/>
</dbReference>
<feature type="non-terminal residue" evidence="1">
    <location>
        <position position="1"/>
    </location>
</feature>
<accession>A0A7C1VZ61</accession>
<evidence type="ECO:0000313" key="1">
    <source>
        <dbReference type="EMBL" id="HEC67457.1"/>
    </source>
</evidence>
<sequence length="46" mass="5188">VGILIWAKKSGLIDSLRERLNALQREGNFRIASDVYNEALRAVSED</sequence>
<dbReference type="AlphaFoldDB" id="A0A7C1VZ61"/>
<dbReference type="Proteomes" id="UP000885738">
    <property type="component" value="Unassembled WGS sequence"/>
</dbReference>
<dbReference type="EMBL" id="DRIH01000046">
    <property type="protein sequence ID" value="HEC67457.1"/>
    <property type="molecule type" value="Genomic_DNA"/>
</dbReference>
<organism evidence="1">
    <name type="scientific">Desulfofervidus auxilii</name>
    <dbReference type="NCBI Taxonomy" id="1621989"/>
    <lineage>
        <taxon>Bacteria</taxon>
        <taxon>Pseudomonadati</taxon>
        <taxon>Thermodesulfobacteriota</taxon>
        <taxon>Candidatus Desulfofervidia</taxon>
        <taxon>Candidatus Desulfofervidales</taxon>
        <taxon>Candidatus Desulfofervidaceae</taxon>
        <taxon>Candidatus Desulfofervidus</taxon>
    </lineage>
</organism>